<evidence type="ECO:0000313" key="3">
    <source>
        <dbReference type="Proteomes" id="UP000738349"/>
    </source>
</evidence>
<protein>
    <recommendedName>
        <fullName evidence="1">2EXR domain-containing protein</fullName>
    </recommendedName>
</protein>
<dbReference type="Proteomes" id="UP000738349">
    <property type="component" value="Unassembled WGS sequence"/>
</dbReference>
<evidence type="ECO:0000259" key="1">
    <source>
        <dbReference type="Pfam" id="PF20150"/>
    </source>
</evidence>
<gene>
    <name evidence="2" type="ORF">EDB81DRAFT_902721</name>
</gene>
<organism evidence="2 3">
    <name type="scientific">Dactylonectria macrodidyma</name>
    <dbReference type="NCBI Taxonomy" id="307937"/>
    <lineage>
        <taxon>Eukaryota</taxon>
        <taxon>Fungi</taxon>
        <taxon>Dikarya</taxon>
        <taxon>Ascomycota</taxon>
        <taxon>Pezizomycotina</taxon>
        <taxon>Sordariomycetes</taxon>
        <taxon>Hypocreomycetidae</taxon>
        <taxon>Hypocreales</taxon>
        <taxon>Nectriaceae</taxon>
        <taxon>Dactylonectria</taxon>
    </lineage>
</organism>
<proteinExistence type="predicted"/>
<dbReference type="Pfam" id="PF20150">
    <property type="entry name" value="2EXR"/>
    <property type="match status" value="1"/>
</dbReference>
<reference evidence="2" key="1">
    <citation type="journal article" date="2021" name="Nat. Commun.">
        <title>Genetic determinants of endophytism in the Arabidopsis root mycobiome.</title>
        <authorList>
            <person name="Mesny F."/>
            <person name="Miyauchi S."/>
            <person name="Thiergart T."/>
            <person name="Pickel B."/>
            <person name="Atanasova L."/>
            <person name="Karlsson M."/>
            <person name="Huettel B."/>
            <person name="Barry K.W."/>
            <person name="Haridas S."/>
            <person name="Chen C."/>
            <person name="Bauer D."/>
            <person name="Andreopoulos W."/>
            <person name="Pangilinan J."/>
            <person name="LaButti K."/>
            <person name="Riley R."/>
            <person name="Lipzen A."/>
            <person name="Clum A."/>
            <person name="Drula E."/>
            <person name="Henrissat B."/>
            <person name="Kohler A."/>
            <person name="Grigoriev I.V."/>
            <person name="Martin F.M."/>
            <person name="Hacquard S."/>
        </authorList>
    </citation>
    <scope>NUCLEOTIDE SEQUENCE</scope>
    <source>
        <strain evidence="2">MPI-CAGE-AT-0147</strain>
    </source>
</reference>
<dbReference type="AlphaFoldDB" id="A0A9P9ECF0"/>
<comment type="caution">
    <text evidence="2">The sequence shown here is derived from an EMBL/GenBank/DDBJ whole genome shotgun (WGS) entry which is preliminary data.</text>
</comment>
<feature type="domain" description="2EXR" evidence="1">
    <location>
        <begin position="6"/>
        <end position="85"/>
    </location>
</feature>
<dbReference type="InterPro" id="IPR045518">
    <property type="entry name" value="2EXR"/>
</dbReference>
<dbReference type="OrthoDB" id="3596450at2759"/>
<accession>A0A9P9ECF0</accession>
<sequence length="312" mass="35696">MSPSTFHRFGDLPAEIRLKIWEMAMRPKSDHGGVHYITLDYFNGAQTPDSTKTGSAYEWDYGLMTASQESRLEAEWHRKATKPRCQSSVMTVEEKGKKHKVPACPGTDLFCLTPGSYDWNADWSTLPQELPSATPTSPVKNIAFEFDLSWNVGLPTDMEALLEEESPRSFFARTWVQYIGWGGGSSVWLIDRHARRSPINPKTNPRKFYDLHHEYISAYAHEILCDNDEEKKQTARFFWNHIDKLGSETTANGSLQSFFQHHFLIVRCSLRILTCRKFSDPEFPEMEADEEEGAKMYDTPTVNDPWATGIGL</sequence>
<evidence type="ECO:0000313" key="2">
    <source>
        <dbReference type="EMBL" id="KAH7133991.1"/>
    </source>
</evidence>
<dbReference type="EMBL" id="JAGMUV010000014">
    <property type="protein sequence ID" value="KAH7133991.1"/>
    <property type="molecule type" value="Genomic_DNA"/>
</dbReference>
<keyword evidence="3" id="KW-1185">Reference proteome</keyword>
<name>A0A9P9ECF0_9HYPO</name>